<name>A0A178Z8I4_9EURO</name>
<dbReference type="RefSeq" id="XP_018689467.1">
    <property type="nucleotide sequence ID" value="XM_018840786.1"/>
</dbReference>
<evidence type="ECO:0000313" key="2">
    <source>
        <dbReference type="Proteomes" id="UP000078343"/>
    </source>
</evidence>
<sequence>MYWGVFDHFPELKICLGRCGEGPPGSCPEPTRLSGWTHKRLRHQRQNPFFIICRITPSAIPAACLQPSAPMNLLSETKIQNVTFSVDYPYESVVETRAWFETVPVSDETWRTTGYRNAIRIFNLPFGAG</sequence>
<dbReference type="OrthoDB" id="432010at2759"/>
<accession>A0A178Z8I4</accession>
<dbReference type="EMBL" id="LVYI01000009">
    <property type="protein sequence ID" value="OAP56100.1"/>
    <property type="molecule type" value="Genomic_DNA"/>
</dbReference>
<dbReference type="SUPFAM" id="SSF51556">
    <property type="entry name" value="Metallo-dependent hydrolases"/>
    <property type="match status" value="1"/>
</dbReference>
<dbReference type="AlphaFoldDB" id="A0A178Z8I4"/>
<dbReference type="GeneID" id="30013447"/>
<protein>
    <submittedName>
        <fullName evidence="1">Uncharacterized protein</fullName>
    </submittedName>
</protein>
<proteinExistence type="predicted"/>
<dbReference type="InterPro" id="IPR032466">
    <property type="entry name" value="Metal_Hydrolase"/>
</dbReference>
<reference evidence="1 2" key="1">
    <citation type="submission" date="2016-04" db="EMBL/GenBank/DDBJ databases">
        <title>Draft genome of Fonsecaea erecta CBS 125763.</title>
        <authorList>
            <person name="Weiss V.A."/>
            <person name="Vicente V.A."/>
            <person name="Raittz R.T."/>
            <person name="Moreno L.F."/>
            <person name="De Souza E.M."/>
            <person name="Pedrosa F.O."/>
            <person name="Steffens M.B."/>
            <person name="Faoro H."/>
            <person name="Tadra-Sfeir M.Z."/>
            <person name="Najafzadeh M.J."/>
            <person name="Felipe M.S."/>
            <person name="Teixeira M."/>
            <person name="Sun J."/>
            <person name="Xi L."/>
            <person name="Gomes R."/>
            <person name="De Azevedo C.M."/>
            <person name="Salgado C.G."/>
            <person name="Da Silva M.B."/>
            <person name="Nascimento M.F."/>
            <person name="Queiroz-Telles F."/>
            <person name="Attili D.S."/>
            <person name="Gorbushina A."/>
        </authorList>
    </citation>
    <scope>NUCLEOTIDE SEQUENCE [LARGE SCALE GENOMIC DNA]</scope>
    <source>
        <strain evidence="1 2">CBS 125763</strain>
    </source>
</reference>
<dbReference type="Gene3D" id="3.20.20.140">
    <property type="entry name" value="Metal-dependent hydrolases"/>
    <property type="match status" value="1"/>
</dbReference>
<keyword evidence="2" id="KW-1185">Reference proteome</keyword>
<dbReference type="Proteomes" id="UP000078343">
    <property type="component" value="Unassembled WGS sequence"/>
</dbReference>
<comment type="caution">
    <text evidence="1">The sequence shown here is derived from an EMBL/GenBank/DDBJ whole genome shotgun (WGS) entry which is preliminary data.</text>
</comment>
<gene>
    <name evidence="1" type="ORF">AYL99_09279</name>
</gene>
<dbReference type="STRING" id="1367422.A0A178Z8I4"/>
<organism evidence="1 2">
    <name type="scientific">Fonsecaea erecta</name>
    <dbReference type="NCBI Taxonomy" id="1367422"/>
    <lineage>
        <taxon>Eukaryota</taxon>
        <taxon>Fungi</taxon>
        <taxon>Dikarya</taxon>
        <taxon>Ascomycota</taxon>
        <taxon>Pezizomycotina</taxon>
        <taxon>Eurotiomycetes</taxon>
        <taxon>Chaetothyriomycetidae</taxon>
        <taxon>Chaetothyriales</taxon>
        <taxon>Herpotrichiellaceae</taxon>
        <taxon>Fonsecaea</taxon>
    </lineage>
</organism>
<evidence type="ECO:0000313" key="1">
    <source>
        <dbReference type="EMBL" id="OAP56100.1"/>
    </source>
</evidence>